<comment type="caution">
    <text evidence="2">The sequence shown here is derived from an EMBL/GenBank/DDBJ whole genome shotgun (WGS) entry which is preliminary data.</text>
</comment>
<feature type="compositionally biased region" description="Pro residues" evidence="1">
    <location>
        <begin position="143"/>
        <end position="161"/>
    </location>
</feature>
<dbReference type="InterPro" id="IPR038765">
    <property type="entry name" value="Papain-like_cys_pep_sf"/>
</dbReference>
<protein>
    <recommendedName>
        <fullName evidence="4">NlpC/P60 family protein</fullName>
    </recommendedName>
</protein>
<evidence type="ECO:0008006" key="4">
    <source>
        <dbReference type="Google" id="ProtNLM"/>
    </source>
</evidence>
<proteinExistence type="predicted"/>
<organism evidence="2 3">
    <name type="scientific">Actinokineospora globicatena</name>
    <dbReference type="NCBI Taxonomy" id="103729"/>
    <lineage>
        <taxon>Bacteria</taxon>
        <taxon>Bacillati</taxon>
        <taxon>Actinomycetota</taxon>
        <taxon>Actinomycetes</taxon>
        <taxon>Pseudonocardiales</taxon>
        <taxon>Pseudonocardiaceae</taxon>
        <taxon>Actinokineospora</taxon>
    </lineage>
</organism>
<sequence>MTQISRSEVLARARSWVERAVPYSNTGHTDGYRQDCSGFVAMVWGLGDNPSTRMLPGRATPVDKAGLRPGDILLWVNPDPTEFGHVRVFGGWTDPARTGYWVYEQTPVQAVYREYTWADTTADYVPYRGNTVVDDTPTTSTPSDPPTGVPAPPSGPAPEVTPPTRTSVPPSAAPVPDGAELVQPQRIEQPVAGARS</sequence>
<evidence type="ECO:0000313" key="2">
    <source>
        <dbReference type="EMBL" id="GLW94896.1"/>
    </source>
</evidence>
<evidence type="ECO:0000313" key="3">
    <source>
        <dbReference type="Proteomes" id="UP001165042"/>
    </source>
</evidence>
<feature type="compositionally biased region" description="Low complexity" evidence="1">
    <location>
        <begin position="131"/>
        <end position="142"/>
    </location>
</feature>
<gene>
    <name evidence="2" type="ORF">Aglo03_57120</name>
</gene>
<dbReference type="Proteomes" id="UP001165042">
    <property type="component" value="Unassembled WGS sequence"/>
</dbReference>
<feature type="region of interest" description="Disordered" evidence="1">
    <location>
        <begin position="127"/>
        <end position="196"/>
    </location>
</feature>
<keyword evidence="3" id="KW-1185">Reference proteome</keyword>
<accession>A0A9W6VD53</accession>
<name>A0A9W6VD53_9PSEU</name>
<dbReference type="Gene3D" id="3.90.1720.10">
    <property type="entry name" value="endopeptidase domain like (from Nostoc punctiforme)"/>
    <property type="match status" value="1"/>
</dbReference>
<dbReference type="EMBL" id="BSSD01000011">
    <property type="protein sequence ID" value="GLW94896.1"/>
    <property type="molecule type" value="Genomic_DNA"/>
</dbReference>
<reference evidence="2" key="1">
    <citation type="submission" date="2023-02" db="EMBL/GenBank/DDBJ databases">
        <title>Actinokineospora globicatena NBRC 15670.</title>
        <authorList>
            <person name="Ichikawa N."/>
            <person name="Sato H."/>
            <person name="Tonouchi N."/>
        </authorList>
    </citation>
    <scope>NUCLEOTIDE SEQUENCE</scope>
    <source>
        <strain evidence="2">NBRC 15670</strain>
    </source>
</reference>
<dbReference type="SUPFAM" id="SSF54001">
    <property type="entry name" value="Cysteine proteinases"/>
    <property type="match status" value="1"/>
</dbReference>
<dbReference type="AlphaFoldDB" id="A0A9W6VD53"/>
<evidence type="ECO:0000256" key="1">
    <source>
        <dbReference type="SAM" id="MobiDB-lite"/>
    </source>
</evidence>